<keyword evidence="5" id="KW-1185">Reference proteome</keyword>
<dbReference type="InterPro" id="IPR039298">
    <property type="entry name" value="ACOT13"/>
</dbReference>
<feature type="domain" description="Thioesterase" evidence="3">
    <location>
        <begin position="52"/>
        <end position="125"/>
    </location>
</feature>
<sequence>MTQEHLSWVRNYLQEKYQTPILENFLGLEVVELAEGKVIYRVQMNEHHRNIYGSVHGGTLASISDVVMGVSCLTLGKRVVTIDMNVSYIKNVTQGSILTAVGEIVSNGKTIMRAVGEIYHEEQLLVRAQASFFVLGVFTEKDYHVEPLAK</sequence>
<dbReference type="Pfam" id="PF03061">
    <property type="entry name" value="4HBT"/>
    <property type="match status" value="1"/>
</dbReference>
<dbReference type="InterPro" id="IPR006683">
    <property type="entry name" value="Thioestr_dom"/>
</dbReference>
<protein>
    <submittedName>
        <fullName evidence="4">PaaI family thioesterase</fullName>
    </submittedName>
</protein>
<dbReference type="PANTHER" id="PTHR21660:SF1">
    <property type="entry name" value="ACYL-COENZYME A THIOESTERASE 13"/>
    <property type="match status" value="1"/>
</dbReference>
<dbReference type="Gene3D" id="3.10.129.10">
    <property type="entry name" value="Hotdog Thioesterase"/>
    <property type="match status" value="1"/>
</dbReference>
<evidence type="ECO:0000313" key="4">
    <source>
        <dbReference type="EMBL" id="MBC9784349.1"/>
    </source>
</evidence>
<dbReference type="SUPFAM" id="SSF54637">
    <property type="entry name" value="Thioesterase/thiol ester dehydrase-isomerase"/>
    <property type="match status" value="1"/>
</dbReference>
<keyword evidence="2" id="KW-0378">Hydrolase</keyword>
<dbReference type="EMBL" id="JACVHF010000005">
    <property type="protein sequence ID" value="MBC9784349.1"/>
    <property type="molecule type" value="Genomic_DNA"/>
</dbReference>
<dbReference type="NCBIfam" id="TIGR00369">
    <property type="entry name" value="unchar_dom_1"/>
    <property type="match status" value="1"/>
</dbReference>
<gene>
    <name evidence="4" type="ORF">H1S01_07470</name>
</gene>
<dbReference type="CDD" id="cd03443">
    <property type="entry name" value="PaaI_thioesterase"/>
    <property type="match status" value="1"/>
</dbReference>
<organism evidence="4 5">
    <name type="scientific">Heliobacterium chlorum</name>
    <dbReference type="NCBI Taxonomy" id="2698"/>
    <lineage>
        <taxon>Bacteria</taxon>
        <taxon>Bacillati</taxon>
        <taxon>Bacillota</taxon>
        <taxon>Clostridia</taxon>
        <taxon>Eubacteriales</taxon>
        <taxon>Heliobacteriaceae</taxon>
        <taxon>Heliobacterium</taxon>
    </lineage>
</organism>
<evidence type="ECO:0000256" key="1">
    <source>
        <dbReference type="ARBA" id="ARBA00008324"/>
    </source>
</evidence>
<dbReference type="InterPro" id="IPR003736">
    <property type="entry name" value="PAAI_dom"/>
</dbReference>
<dbReference type="Proteomes" id="UP000617402">
    <property type="component" value="Unassembled WGS sequence"/>
</dbReference>
<dbReference type="InterPro" id="IPR029069">
    <property type="entry name" value="HotDog_dom_sf"/>
</dbReference>
<evidence type="ECO:0000256" key="2">
    <source>
        <dbReference type="ARBA" id="ARBA00022801"/>
    </source>
</evidence>
<comment type="similarity">
    <text evidence="1">Belongs to the thioesterase PaaI family.</text>
</comment>
<evidence type="ECO:0000313" key="5">
    <source>
        <dbReference type="Proteomes" id="UP000617402"/>
    </source>
</evidence>
<proteinExistence type="inferred from homology"/>
<dbReference type="RefSeq" id="WP_188039461.1">
    <property type="nucleotide sequence ID" value="NZ_JACVHF010000005.1"/>
</dbReference>
<evidence type="ECO:0000259" key="3">
    <source>
        <dbReference type="Pfam" id="PF03061"/>
    </source>
</evidence>
<name>A0ABR7T0M8_HELCL</name>
<accession>A0ABR7T0M8</accession>
<dbReference type="PANTHER" id="PTHR21660">
    <property type="entry name" value="THIOESTERASE SUPERFAMILY MEMBER-RELATED"/>
    <property type="match status" value="1"/>
</dbReference>
<comment type="caution">
    <text evidence="4">The sequence shown here is derived from an EMBL/GenBank/DDBJ whole genome shotgun (WGS) entry which is preliminary data.</text>
</comment>
<reference evidence="4 5" key="1">
    <citation type="submission" date="2020-07" db="EMBL/GenBank/DDBJ databases">
        <title>Draft whole-genome sequence of Heliobacterium chlorum DSM 3682, type strain.</title>
        <authorList>
            <person name="Kyndt J.A."/>
            <person name="Meyer T.E."/>
            <person name="Imhoff J.F."/>
        </authorList>
    </citation>
    <scope>NUCLEOTIDE SEQUENCE [LARGE SCALE GENOMIC DNA]</scope>
    <source>
        <strain evidence="4 5">DSM 3682</strain>
    </source>
</reference>